<feature type="domain" description="Nudix hydrolase" evidence="4">
    <location>
        <begin position="10"/>
        <end position="146"/>
    </location>
</feature>
<dbReference type="Pfam" id="PF00293">
    <property type="entry name" value="NUDIX"/>
    <property type="match status" value="1"/>
</dbReference>
<evidence type="ECO:0000256" key="1">
    <source>
        <dbReference type="ARBA" id="ARBA00001946"/>
    </source>
</evidence>
<dbReference type="PROSITE" id="PS51462">
    <property type="entry name" value="NUDIX"/>
    <property type="match status" value="1"/>
</dbReference>
<keyword evidence="2 3" id="KW-0378">Hydrolase</keyword>
<dbReference type="EMBL" id="QQNH01000022">
    <property type="protein sequence ID" value="RDE08185.1"/>
    <property type="molecule type" value="Genomic_DNA"/>
</dbReference>
<evidence type="ECO:0000313" key="5">
    <source>
        <dbReference type="EMBL" id="RDE08185.1"/>
    </source>
</evidence>
<dbReference type="PROSITE" id="PS00893">
    <property type="entry name" value="NUDIX_BOX"/>
    <property type="match status" value="1"/>
</dbReference>
<name>A0A369W2U4_9HYPH</name>
<protein>
    <submittedName>
        <fullName evidence="5">NUDIX domain-containing protein</fullName>
    </submittedName>
</protein>
<dbReference type="InterPro" id="IPR020084">
    <property type="entry name" value="NUDIX_hydrolase_CS"/>
</dbReference>
<dbReference type="CDD" id="cd04688">
    <property type="entry name" value="NUDIX_Hydrolase"/>
    <property type="match status" value="1"/>
</dbReference>
<dbReference type="Gene3D" id="3.90.79.10">
    <property type="entry name" value="Nucleoside Triphosphate Pyrophosphohydrolase"/>
    <property type="match status" value="1"/>
</dbReference>
<dbReference type="OrthoDB" id="9804442at2"/>
<evidence type="ECO:0000256" key="2">
    <source>
        <dbReference type="ARBA" id="ARBA00022801"/>
    </source>
</evidence>
<dbReference type="PANTHER" id="PTHR43046:SF14">
    <property type="entry name" value="MUTT_NUDIX FAMILY PROTEIN"/>
    <property type="match status" value="1"/>
</dbReference>
<dbReference type="SUPFAM" id="SSF55811">
    <property type="entry name" value="Nudix"/>
    <property type="match status" value="1"/>
</dbReference>
<evidence type="ECO:0000313" key="6">
    <source>
        <dbReference type="Proteomes" id="UP000253759"/>
    </source>
</evidence>
<proteinExistence type="inferred from homology"/>
<dbReference type="InterPro" id="IPR015797">
    <property type="entry name" value="NUDIX_hydrolase-like_dom_sf"/>
</dbReference>
<keyword evidence="6" id="KW-1185">Reference proteome</keyword>
<comment type="similarity">
    <text evidence="3">Belongs to the Nudix hydrolase family.</text>
</comment>
<sequence>MISVDMAGGRFNFRVAGIAVRAGHVLVHRAHWDSHWSLPGGRIELGEESAVALAREIEEELGVTAQVGSLRFVMENFFVDRGRRFHEIGFYYDVTLPDRFPFREDGGVCHFCEDGDARLEFKWVPMASASLDAINFQPARLRGRMGELGAPVHIAHDERAS</sequence>
<dbReference type="InterPro" id="IPR000086">
    <property type="entry name" value="NUDIX_hydrolase_dom"/>
</dbReference>
<reference evidence="6" key="1">
    <citation type="submission" date="2018-07" db="EMBL/GenBank/DDBJ databases">
        <authorList>
            <person name="Liu B.-T."/>
            <person name="Du Z."/>
        </authorList>
    </citation>
    <scope>NUCLEOTIDE SEQUENCE [LARGE SCALE GENOMIC DNA]</scope>
    <source>
        <strain evidence="6">XYN52</strain>
    </source>
</reference>
<evidence type="ECO:0000259" key="4">
    <source>
        <dbReference type="PROSITE" id="PS51462"/>
    </source>
</evidence>
<dbReference type="Proteomes" id="UP000253759">
    <property type="component" value="Unassembled WGS sequence"/>
</dbReference>
<dbReference type="PANTHER" id="PTHR43046">
    <property type="entry name" value="GDP-MANNOSE MANNOSYL HYDROLASE"/>
    <property type="match status" value="1"/>
</dbReference>
<dbReference type="InterPro" id="IPR020476">
    <property type="entry name" value="Nudix_hydrolase"/>
</dbReference>
<evidence type="ECO:0000256" key="3">
    <source>
        <dbReference type="RuleBase" id="RU003476"/>
    </source>
</evidence>
<organism evidence="5 6">
    <name type="scientific">Pelagibacterium lacus</name>
    <dbReference type="NCBI Taxonomy" id="2282655"/>
    <lineage>
        <taxon>Bacteria</taxon>
        <taxon>Pseudomonadati</taxon>
        <taxon>Pseudomonadota</taxon>
        <taxon>Alphaproteobacteria</taxon>
        <taxon>Hyphomicrobiales</taxon>
        <taxon>Devosiaceae</taxon>
        <taxon>Pelagibacterium</taxon>
    </lineage>
</organism>
<comment type="cofactor">
    <cofactor evidence="1">
        <name>Mg(2+)</name>
        <dbReference type="ChEBI" id="CHEBI:18420"/>
    </cofactor>
</comment>
<accession>A0A369W2U4</accession>
<comment type="caution">
    <text evidence="5">The sequence shown here is derived from an EMBL/GenBank/DDBJ whole genome shotgun (WGS) entry which is preliminary data.</text>
</comment>
<dbReference type="AlphaFoldDB" id="A0A369W2U4"/>
<dbReference type="GO" id="GO:0016787">
    <property type="term" value="F:hydrolase activity"/>
    <property type="evidence" value="ECO:0007669"/>
    <property type="project" value="UniProtKB-KW"/>
</dbReference>
<dbReference type="PRINTS" id="PR00502">
    <property type="entry name" value="NUDIXFAMILY"/>
</dbReference>
<gene>
    <name evidence="5" type="ORF">DVH29_12920</name>
</gene>